<dbReference type="AlphaFoldDB" id="A0A4D7AY15"/>
<dbReference type="KEGG" id="pstg:E8M01_20660"/>
<reference evidence="1 2" key="1">
    <citation type="submission" date="2019-04" db="EMBL/GenBank/DDBJ databases">
        <title>Phreatobacter aquaticus sp. nov.</title>
        <authorList>
            <person name="Choi A."/>
        </authorList>
    </citation>
    <scope>NUCLEOTIDE SEQUENCE [LARGE SCALE GENOMIC DNA]</scope>
    <source>
        <strain evidence="1 2">KCTC 52518</strain>
    </source>
</reference>
<dbReference type="OrthoDB" id="9803101at2"/>
<gene>
    <name evidence="1" type="ORF">E8M01_20660</name>
</gene>
<evidence type="ECO:0000313" key="1">
    <source>
        <dbReference type="EMBL" id="QCI66424.1"/>
    </source>
</evidence>
<dbReference type="Proteomes" id="UP000298781">
    <property type="component" value="Chromosome"/>
</dbReference>
<keyword evidence="2" id="KW-1185">Reference proteome</keyword>
<dbReference type="PANTHER" id="PTHR43857">
    <property type="entry name" value="BLR7761 PROTEIN"/>
    <property type="match status" value="1"/>
</dbReference>
<organism evidence="1 2">
    <name type="scientific">Phreatobacter stygius</name>
    <dbReference type="NCBI Taxonomy" id="1940610"/>
    <lineage>
        <taxon>Bacteria</taxon>
        <taxon>Pseudomonadati</taxon>
        <taxon>Pseudomonadota</taxon>
        <taxon>Alphaproteobacteria</taxon>
        <taxon>Hyphomicrobiales</taxon>
        <taxon>Phreatobacteraceae</taxon>
        <taxon>Phreatobacter</taxon>
    </lineage>
</organism>
<dbReference type="InterPro" id="IPR035959">
    <property type="entry name" value="RutC-like_sf"/>
</dbReference>
<evidence type="ECO:0000313" key="2">
    <source>
        <dbReference type="Proteomes" id="UP000298781"/>
    </source>
</evidence>
<dbReference type="Pfam" id="PF01042">
    <property type="entry name" value="Ribonuc_L-PSP"/>
    <property type="match status" value="1"/>
</dbReference>
<proteinExistence type="predicted"/>
<dbReference type="RefSeq" id="WP_136961867.1">
    <property type="nucleotide sequence ID" value="NZ_CP039690.1"/>
</dbReference>
<dbReference type="EMBL" id="CP039690">
    <property type="protein sequence ID" value="QCI66424.1"/>
    <property type="molecule type" value="Genomic_DNA"/>
</dbReference>
<dbReference type="SUPFAM" id="SSF55298">
    <property type="entry name" value="YjgF-like"/>
    <property type="match status" value="1"/>
</dbReference>
<dbReference type="CDD" id="cd00448">
    <property type="entry name" value="YjgF_YER057c_UK114_family"/>
    <property type="match status" value="1"/>
</dbReference>
<dbReference type="PANTHER" id="PTHR43857:SF1">
    <property type="entry name" value="YJGH FAMILY PROTEIN"/>
    <property type="match status" value="1"/>
</dbReference>
<dbReference type="InterPro" id="IPR006175">
    <property type="entry name" value="YjgF/YER057c/UK114"/>
</dbReference>
<protein>
    <submittedName>
        <fullName evidence="1">RidA family protein</fullName>
    </submittedName>
</protein>
<sequence>MTKPTTPVIPFPLADEDERPVTLNPKGWPEPRGYANGMSAKGRLIVTGGVVGWDVMGNFKPDFAAQARQCFENIRAILAEGGASPHHVVRLTWYVTDVEEYLAHLRPLGQAYREIFGQHYPAMAVVQVVRLVEKAAKIEIEATAVVAE</sequence>
<dbReference type="Gene3D" id="3.30.1330.40">
    <property type="entry name" value="RutC-like"/>
    <property type="match status" value="1"/>
</dbReference>
<accession>A0A4D7AY15</accession>
<name>A0A4D7AY15_9HYPH</name>